<dbReference type="Proteomes" id="UP000322139">
    <property type="component" value="Unassembled WGS sequence"/>
</dbReference>
<proteinExistence type="predicted"/>
<evidence type="ECO:0000256" key="3">
    <source>
        <dbReference type="ARBA" id="ARBA00022840"/>
    </source>
</evidence>
<keyword evidence="5" id="KW-0808">Transferase</keyword>
<dbReference type="GO" id="GO:0005524">
    <property type="term" value="F:ATP binding"/>
    <property type="evidence" value="ECO:0007669"/>
    <property type="project" value="UniProtKB-KW"/>
</dbReference>
<organism evidence="5 6">
    <name type="scientific">Bacillus infantis</name>
    <dbReference type="NCBI Taxonomy" id="324767"/>
    <lineage>
        <taxon>Bacteria</taxon>
        <taxon>Bacillati</taxon>
        <taxon>Bacillota</taxon>
        <taxon>Bacilli</taxon>
        <taxon>Bacillales</taxon>
        <taxon>Bacillaceae</taxon>
        <taxon>Bacillus</taxon>
    </lineage>
</organism>
<evidence type="ECO:0000313" key="5">
    <source>
        <dbReference type="EMBL" id="TYS47830.1"/>
    </source>
</evidence>
<keyword evidence="3" id="KW-0067">ATP-binding</keyword>
<dbReference type="PANTHER" id="PTHR43309:SF5">
    <property type="entry name" value="5-OXOPROLINASE SUBUNIT C"/>
    <property type="match status" value="1"/>
</dbReference>
<evidence type="ECO:0000259" key="4">
    <source>
        <dbReference type="SMART" id="SM00797"/>
    </source>
</evidence>
<keyword evidence="1" id="KW-0547">Nucleotide-binding</keyword>
<dbReference type="InterPro" id="IPR003778">
    <property type="entry name" value="CT_A_B"/>
</dbReference>
<reference evidence="5 6" key="1">
    <citation type="submission" date="2019-08" db="EMBL/GenBank/DDBJ databases">
        <title>Bacillus genomes from the desert of Cuatro Cienegas, Coahuila.</title>
        <authorList>
            <person name="Olmedo-Alvarez G."/>
        </authorList>
    </citation>
    <scope>NUCLEOTIDE SEQUENCE [LARGE SCALE GENOMIC DNA]</scope>
    <source>
        <strain evidence="5 6">CH446_14T</strain>
    </source>
</reference>
<dbReference type="Gene3D" id="2.40.100.10">
    <property type="entry name" value="Cyclophilin-like"/>
    <property type="match status" value="1"/>
</dbReference>
<accession>A0A5D4RAY7</accession>
<feature type="domain" description="Carboxyltransferase" evidence="4">
    <location>
        <begin position="24"/>
        <end position="303"/>
    </location>
</feature>
<dbReference type="InterPro" id="IPR029000">
    <property type="entry name" value="Cyclophilin-like_dom_sf"/>
</dbReference>
<protein>
    <submittedName>
        <fullName evidence="5">Biotin-dependent carboxyltransferase family protein</fullName>
    </submittedName>
</protein>
<dbReference type="Pfam" id="PF02626">
    <property type="entry name" value="CT_A_B"/>
    <property type="match status" value="1"/>
</dbReference>
<dbReference type="InterPro" id="IPR052708">
    <property type="entry name" value="PxpC"/>
</dbReference>
<evidence type="ECO:0000256" key="2">
    <source>
        <dbReference type="ARBA" id="ARBA00022801"/>
    </source>
</evidence>
<dbReference type="SUPFAM" id="SSF50891">
    <property type="entry name" value="Cyclophilin-like"/>
    <property type="match status" value="1"/>
</dbReference>
<comment type="caution">
    <text evidence="5">The sequence shown here is derived from an EMBL/GenBank/DDBJ whole genome shotgun (WGS) entry which is preliminary data.</text>
</comment>
<name>A0A5D4RAY7_9BACI</name>
<dbReference type="RefSeq" id="WP_148975156.1">
    <property type="nucleotide sequence ID" value="NZ_JBNIKU010000008.1"/>
</dbReference>
<keyword evidence="2" id="KW-0378">Hydrolase</keyword>
<evidence type="ECO:0000313" key="6">
    <source>
        <dbReference type="Proteomes" id="UP000322139"/>
    </source>
</evidence>
<dbReference type="GO" id="GO:0016740">
    <property type="term" value="F:transferase activity"/>
    <property type="evidence" value="ECO:0007669"/>
    <property type="project" value="UniProtKB-KW"/>
</dbReference>
<dbReference type="EMBL" id="VTER01000006">
    <property type="protein sequence ID" value="TYS47830.1"/>
    <property type="molecule type" value="Genomic_DNA"/>
</dbReference>
<dbReference type="NCBIfam" id="TIGR00724">
    <property type="entry name" value="urea_amlyse_rel"/>
    <property type="match status" value="1"/>
</dbReference>
<dbReference type="GO" id="GO:0016787">
    <property type="term" value="F:hydrolase activity"/>
    <property type="evidence" value="ECO:0007669"/>
    <property type="project" value="UniProtKB-KW"/>
</dbReference>
<gene>
    <name evidence="5" type="ORF">FZD51_12935</name>
</gene>
<sequence length="325" mass="35720">MGIKVLKPGLMTTVQDAGRKGYQNLGVSPSGAMDLFSYTLANLAAGNFNDEAALEITLIGPRLLFEKDIIFSFFGAETEAKLNGSNIQCGKPIAAKKGDVLSFGRMKAGCRTYLAFHGGILVPRQMGSRSTYLKAGFGGLDGRTLEKNDVLPLRQTFCIFSRIWSLSPSLASYLHQDKIRVMPGRQSEWFSSDAIKQFSEQEFTISANSDRMGYRLKGPSLAKAREIEMITEPVSFGTVQVPADGNPIILMAERQTTGGYPKIAQVLSADLPILAQKKPGEKIRFAPASLAEAQLAHLEQVKSIRSLTKIMKEKWQKEVHIDEEN</sequence>
<dbReference type="PANTHER" id="PTHR43309">
    <property type="entry name" value="5-OXOPROLINASE SUBUNIT C"/>
    <property type="match status" value="1"/>
</dbReference>
<evidence type="ECO:0000256" key="1">
    <source>
        <dbReference type="ARBA" id="ARBA00022741"/>
    </source>
</evidence>
<dbReference type="AlphaFoldDB" id="A0A5D4RAY7"/>
<dbReference type="SMART" id="SM00797">
    <property type="entry name" value="AHS2"/>
    <property type="match status" value="1"/>
</dbReference>